<feature type="domain" description="Tripartite ATP-independent periplasmic transporters DctQ component" evidence="8">
    <location>
        <begin position="26"/>
        <end position="155"/>
    </location>
</feature>
<evidence type="ECO:0000313" key="10">
    <source>
        <dbReference type="Proteomes" id="UP000182840"/>
    </source>
</evidence>
<feature type="transmembrane region" description="Helical" evidence="7">
    <location>
        <begin position="91"/>
        <end position="112"/>
    </location>
</feature>
<comment type="subunit">
    <text evidence="7">The complex comprises the extracytoplasmic solute receptor protein and the two transmembrane proteins.</text>
</comment>
<name>A0A1L3SV26_9HYPH</name>
<reference evidence="10" key="1">
    <citation type="submission" date="2016-11" db="EMBL/GenBank/DDBJ databases">
        <title>Mesorhizobium oceanicum sp. nov., isolated from deep seawater in South China Sea.</title>
        <authorList>
            <person name="Fu G.-Y."/>
        </authorList>
    </citation>
    <scope>NUCLEOTIDE SEQUENCE [LARGE SCALE GENOMIC DNA]</scope>
    <source>
        <strain evidence="10">B7</strain>
    </source>
</reference>
<keyword evidence="2 7" id="KW-0813">Transport</keyword>
<proteinExistence type="inferred from homology"/>
<comment type="function">
    <text evidence="7">Part of the tripartite ATP-independent periplasmic (TRAP) transport system.</text>
</comment>
<evidence type="ECO:0000256" key="5">
    <source>
        <dbReference type="ARBA" id="ARBA00022989"/>
    </source>
</evidence>
<keyword evidence="6 7" id="KW-0472">Membrane</keyword>
<comment type="subcellular location">
    <subcellularLocation>
        <location evidence="7">Cell inner membrane</location>
        <topology evidence="7">Multi-pass membrane protein</topology>
    </subcellularLocation>
    <subcellularLocation>
        <location evidence="1">Cell membrane</location>
        <topology evidence="1">Multi-pass membrane protein</topology>
    </subcellularLocation>
</comment>
<dbReference type="GO" id="GO:0005886">
    <property type="term" value="C:plasma membrane"/>
    <property type="evidence" value="ECO:0007669"/>
    <property type="project" value="UniProtKB-SubCell"/>
</dbReference>
<keyword evidence="4 7" id="KW-0812">Transmembrane</keyword>
<keyword evidence="3" id="KW-1003">Cell membrane</keyword>
<evidence type="ECO:0000313" key="9">
    <source>
        <dbReference type="EMBL" id="APH73201.1"/>
    </source>
</evidence>
<protein>
    <recommendedName>
        <fullName evidence="7">TRAP transporter small permease protein</fullName>
    </recommendedName>
</protein>
<comment type="similarity">
    <text evidence="7">Belongs to the TRAP transporter small permease family.</text>
</comment>
<dbReference type="OrthoDB" id="6183232at2"/>
<dbReference type="InterPro" id="IPR055348">
    <property type="entry name" value="DctQ"/>
</dbReference>
<evidence type="ECO:0000256" key="4">
    <source>
        <dbReference type="ARBA" id="ARBA00022692"/>
    </source>
</evidence>
<keyword evidence="7" id="KW-0997">Cell inner membrane</keyword>
<dbReference type="RefSeq" id="WP_072606672.1">
    <property type="nucleotide sequence ID" value="NZ_CP018171.1"/>
</dbReference>
<keyword evidence="10" id="KW-1185">Reference proteome</keyword>
<evidence type="ECO:0000256" key="1">
    <source>
        <dbReference type="ARBA" id="ARBA00004651"/>
    </source>
</evidence>
<dbReference type="EMBL" id="CP018171">
    <property type="protein sequence ID" value="APH73201.1"/>
    <property type="molecule type" value="Genomic_DNA"/>
</dbReference>
<accession>A0A1L3SV26</accession>
<evidence type="ECO:0000256" key="7">
    <source>
        <dbReference type="RuleBase" id="RU369079"/>
    </source>
</evidence>
<dbReference type="KEGG" id="meso:BSQ44_18870"/>
<sequence length="176" mass="19450">MNLHGFVSNLARLMAILGGIVLVMITVMTVVSITGRSMIWAGLGPIPGDFELVEAGTGFAVFAFLPWCQLNRGHATVDLFTSYLPDGANRWIDLVSETLMSIVFIVIAWRLWVGMMDKIRYGETTFILQYPVWWGFAAAMVGAAVVVVVSLYMTLIRLQEVRTGRSFFAPTQGGMH</sequence>
<evidence type="ECO:0000256" key="3">
    <source>
        <dbReference type="ARBA" id="ARBA00022475"/>
    </source>
</evidence>
<dbReference type="GO" id="GO:0022857">
    <property type="term" value="F:transmembrane transporter activity"/>
    <property type="evidence" value="ECO:0007669"/>
    <property type="project" value="UniProtKB-UniRule"/>
</dbReference>
<keyword evidence="5 7" id="KW-1133">Transmembrane helix</keyword>
<dbReference type="STRING" id="1670800.BSQ44_18870"/>
<dbReference type="Proteomes" id="UP000182840">
    <property type="component" value="Chromosome"/>
</dbReference>
<feature type="transmembrane region" description="Helical" evidence="7">
    <location>
        <begin position="12"/>
        <end position="33"/>
    </location>
</feature>
<evidence type="ECO:0000256" key="6">
    <source>
        <dbReference type="ARBA" id="ARBA00023136"/>
    </source>
</evidence>
<comment type="caution">
    <text evidence="7">Lacks conserved residue(s) required for the propagation of feature annotation.</text>
</comment>
<gene>
    <name evidence="9" type="ORF">BSQ44_18870</name>
</gene>
<feature type="transmembrane region" description="Helical" evidence="7">
    <location>
        <begin position="132"/>
        <end position="155"/>
    </location>
</feature>
<organism evidence="9 10">
    <name type="scientific">Aquibium oceanicum</name>
    <dbReference type="NCBI Taxonomy" id="1670800"/>
    <lineage>
        <taxon>Bacteria</taxon>
        <taxon>Pseudomonadati</taxon>
        <taxon>Pseudomonadota</taxon>
        <taxon>Alphaproteobacteria</taxon>
        <taxon>Hyphomicrobiales</taxon>
        <taxon>Phyllobacteriaceae</taxon>
        <taxon>Aquibium</taxon>
    </lineage>
</organism>
<dbReference type="AlphaFoldDB" id="A0A1L3SV26"/>
<dbReference type="Pfam" id="PF04290">
    <property type="entry name" value="DctQ"/>
    <property type="match status" value="1"/>
</dbReference>
<evidence type="ECO:0000259" key="8">
    <source>
        <dbReference type="Pfam" id="PF04290"/>
    </source>
</evidence>
<evidence type="ECO:0000256" key="2">
    <source>
        <dbReference type="ARBA" id="ARBA00022448"/>
    </source>
</evidence>